<reference evidence="8" key="2">
    <citation type="journal article" date="2016" name="G3 (Bethesda)">
        <title>Genome Evolution in Three Species of Cactophilic Drosophila.</title>
        <authorList>
            <person name="Sanchez-Flores A."/>
            <person name="Penazola F."/>
            <person name="Carpinteyro-Ponce J."/>
            <person name="Nazario-Yepiz N."/>
            <person name="Abreu-Goodger C."/>
            <person name="Machado C.A."/>
            <person name="Markow T.A."/>
        </authorList>
    </citation>
    <scope>NUCLEOTIDE SEQUENCE [LARGE SCALE GENOMIC DNA]</scope>
</reference>
<dbReference type="PANTHER" id="PTHR22655">
    <property type="entry name" value="ATP-DEPENDENT RNA HELICASE TDRD12-RELATED"/>
    <property type="match status" value="1"/>
</dbReference>
<dbReference type="Proteomes" id="UP000694904">
    <property type="component" value="Chromosome 5"/>
</dbReference>
<evidence type="ECO:0000256" key="2">
    <source>
        <dbReference type="ARBA" id="ARBA00022737"/>
    </source>
</evidence>
<accession>A0ABM1PD66</accession>
<evidence type="ECO:0000256" key="4">
    <source>
        <dbReference type="ARBA" id="ARBA00022801"/>
    </source>
</evidence>
<organism evidence="8 10">
    <name type="scientific">Drosophila arizonae</name>
    <name type="common">Fruit fly</name>
    <dbReference type="NCBI Taxonomy" id="7263"/>
    <lineage>
        <taxon>Eukaryota</taxon>
        <taxon>Metazoa</taxon>
        <taxon>Ecdysozoa</taxon>
        <taxon>Arthropoda</taxon>
        <taxon>Hexapoda</taxon>
        <taxon>Insecta</taxon>
        <taxon>Pterygota</taxon>
        <taxon>Neoptera</taxon>
        <taxon>Endopterygota</taxon>
        <taxon>Diptera</taxon>
        <taxon>Brachycera</taxon>
        <taxon>Muscomorpha</taxon>
        <taxon>Ephydroidea</taxon>
        <taxon>Drosophilidae</taxon>
        <taxon>Drosophila</taxon>
    </lineage>
</organism>
<dbReference type="RefSeq" id="XP_017865152.1">
    <property type="nucleotide sequence ID" value="XM_018009663.1"/>
</dbReference>
<dbReference type="RefSeq" id="XP_017865151.1">
    <property type="nucleotide sequence ID" value="XM_018009662.1"/>
</dbReference>
<evidence type="ECO:0000313" key="10">
    <source>
        <dbReference type="RefSeq" id="XP_017865152.1"/>
    </source>
</evidence>
<name>A0ABM1PD66_DROAR</name>
<dbReference type="GO" id="GO:0004386">
    <property type="term" value="F:helicase activity"/>
    <property type="evidence" value="ECO:0007669"/>
    <property type="project" value="UniProtKB-KW"/>
</dbReference>
<keyword evidence="2" id="KW-0677">Repeat</keyword>
<dbReference type="GeneID" id="108615271"/>
<keyword evidence="3" id="KW-0547">Nucleotide-binding</keyword>
<evidence type="ECO:0000256" key="6">
    <source>
        <dbReference type="ARBA" id="ARBA00022840"/>
    </source>
</evidence>
<keyword evidence="6" id="KW-0067">ATP-binding</keyword>
<keyword evidence="5 9" id="KW-0347">Helicase</keyword>
<comment type="catalytic activity">
    <reaction evidence="7">
        <text>ATP + H2O = ADP + phosphate + H(+)</text>
        <dbReference type="Rhea" id="RHEA:13065"/>
        <dbReference type="ChEBI" id="CHEBI:15377"/>
        <dbReference type="ChEBI" id="CHEBI:15378"/>
        <dbReference type="ChEBI" id="CHEBI:30616"/>
        <dbReference type="ChEBI" id="CHEBI:43474"/>
        <dbReference type="ChEBI" id="CHEBI:456216"/>
        <dbReference type="EC" id="3.6.4.13"/>
    </reaction>
</comment>
<evidence type="ECO:0000256" key="7">
    <source>
        <dbReference type="ARBA" id="ARBA00047984"/>
    </source>
</evidence>
<evidence type="ECO:0000256" key="5">
    <source>
        <dbReference type="ARBA" id="ARBA00022806"/>
    </source>
</evidence>
<dbReference type="PANTHER" id="PTHR22655:SF2">
    <property type="entry name" value="ATP-DEPENDENT RNA HELICASE TDRD12-RELATED"/>
    <property type="match status" value="1"/>
</dbReference>
<keyword evidence="4" id="KW-0378">Hydrolase</keyword>
<evidence type="ECO:0000256" key="3">
    <source>
        <dbReference type="ARBA" id="ARBA00022741"/>
    </source>
</evidence>
<reference evidence="9 10" key="3">
    <citation type="submission" date="2025-05" db="UniProtKB">
        <authorList>
            <consortium name="RefSeq"/>
        </authorList>
    </citation>
    <scope>IDENTIFICATION</scope>
    <source>
        <tissue evidence="9 10">Whole organism</tissue>
    </source>
</reference>
<keyword evidence="8" id="KW-1185">Reference proteome</keyword>
<reference evidence="8" key="1">
    <citation type="journal article" date="1997" name="Nucleic Acids Res.">
        <title>tRNAscan-SE: a program for improved detection of transfer RNA genes in genomic sequence.</title>
        <authorList>
            <person name="Lowe T.M."/>
            <person name="Eddy S.R."/>
        </authorList>
    </citation>
    <scope>NUCLEOTIDE SEQUENCE [LARGE SCALE GENOMIC DNA]</scope>
</reference>
<evidence type="ECO:0000256" key="1">
    <source>
        <dbReference type="ARBA" id="ARBA00012552"/>
    </source>
</evidence>
<dbReference type="EC" id="3.6.4.13" evidence="1"/>
<sequence>MNDHTYRLVHTQLPTLSSSEDLLANQLFAGASVVLIDAAKAKLDDYVKPLGQMLEKSRESVLLLVATRQRLLELRGQFEEELGGRQEIYEVEHLLGETQLLFRRNGMWIMTTAQLAELLEQSQPLLKDVHFQTVVFDGLHKLQAYGGSCFQALKLELWKLCSTPQLVVTSSLWLAAEMRELLQHAKQPLVWIREPLEAAVYGGLQLRVELSETRTEQLQQLMEYLKSESPEKQRTLIYCSCESDFQVLQQQLPKDSYLLHRGRQDMNRLEHWQQQLTGKILLLRAYSPELLVENVQSLIHFNMPATWSQFRRSFAVLKNQIPNVLLANAEQQQQLHSLILLNTESQRMLPQLLEFMQQHGQPVAKELSTAHAQLQATREATLVSRQCVICPMLLLDGRCLKPTCLYRHVLSARDKNCGTVPRAGFIRFQLLKICTPTHFAARLLAHRSSIESSWLTLPAQQQYKDLQEKLSTHYDKPEHCVVPTLEELQQICVRRMGNDSYERVCVTFVPAAAAPSPARGDLTVRIRYLDLSTVICHAKLSELLVCPLAWQQIEPMALDVRLIGWLPYNGEEIWQSCDTAAITELLQHEGIYEARVYTTLAHTIFVDELQLEAVSYGEQLHRLKLSKFDVEAKKRLEEFVKTIGNFLTPPAIKA</sequence>
<evidence type="ECO:0000313" key="9">
    <source>
        <dbReference type="RefSeq" id="XP_017865151.1"/>
    </source>
</evidence>
<protein>
    <recommendedName>
        <fullName evidence="1">RNA helicase</fullName>
        <ecNumber evidence="1">3.6.4.13</ecNumber>
    </recommendedName>
</protein>
<gene>
    <name evidence="9 10" type="primary">LOC108615271</name>
</gene>
<proteinExistence type="predicted"/>
<evidence type="ECO:0000313" key="8">
    <source>
        <dbReference type="Proteomes" id="UP000694904"/>
    </source>
</evidence>